<evidence type="ECO:0000313" key="5">
    <source>
        <dbReference type="EMBL" id="CAJ0931638.1"/>
    </source>
</evidence>
<comment type="subcellular location">
    <subcellularLocation>
        <location evidence="1">Secreted</location>
    </subcellularLocation>
</comment>
<evidence type="ECO:0000256" key="3">
    <source>
        <dbReference type="SAM" id="SignalP"/>
    </source>
</evidence>
<dbReference type="Pfam" id="PF00021">
    <property type="entry name" value="UPAR_LY6"/>
    <property type="match status" value="2"/>
</dbReference>
<organism evidence="5 6">
    <name type="scientific">Ranitomeya imitator</name>
    <name type="common">mimic poison frog</name>
    <dbReference type="NCBI Taxonomy" id="111125"/>
    <lineage>
        <taxon>Eukaryota</taxon>
        <taxon>Metazoa</taxon>
        <taxon>Chordata</taxon>
        <taxon>Craniata</taxon>
        <taxon>Vertebrata</taxon>
        <taxon>Euteleostomi</taxon>
        <taxon>Amphibia</taxon>
        <taxon>Batrachia</taxon>
        <taxon>Anura</taxon>
        <taxon>Neobatrachia</taxon>
        <taxon>Hyloidea</taxon>
        <taxon>Dendrobatidae</taxon>
        <taxon>Dendrobatinae</taxon>
        <taxon>Ranitomeya</taxon>
    </lineage>
</organism>
<sequence length="191" mass="21648">MTQFAPVLTILFVFIVKGNSLKCRECTTTSKGFCRGKLLECPSRSKSCIKALGLTVIGDDVYKSFLRGCNDDDHLCNRDFVMNSGHGNKQTRIITECCTSDDCNRCKAKIPPYNSTLNGFICPVCYSYNSYDCMHKGYIECRGNELECIDFAATLHKEGNNLRYLDNIAKPMHYRQDAPSIESRLWAMFKT</sequence>
<evidence type="ECO:0000313" key="6">
    <source>
        <dbReference type="Proteomes" id="UP001176940"/>
    </source>
</evidence>
<keyword evidence="2" id="KW-0964">Secreted</keyword>
<dbReference type="InterPro" id="IPR050918">
    <property type="entry name" value="CNF-like_PLA2_Inhibitor"/>
</dbReference>
<dbReference type="PANTHER" id="PTHR20914:SF9">
    <property type="entry name" value="COILED, ISOFORM A"/>
    <property type="match status" value="1"/>
</dbReference>
<feature type="domain" description="UPAR/Ly6" evidence="4">
    <location>
        <begin position="119"/>
        <end position="164"/>
    </location>
</feature>
<dbReference type="PANTHER" id="PTHR20914">
    <property type="entry name" value="LY6/PLAUR DOMAIN-CONTAINING PROTEIN 8"/>
    <property type="match status" value="1"/>
</dbReference>
<accession>A0ABN9L2K9</accession>
<name>A0ABN9L2K9_9NEOB</name>
<reference evidence="5" key="1">
    <citation type="submission" date="2023-07" db="EMBL/GenBank/DDBJ databases">
        <authorList>
            <person name="Stuckert A."/>
        </authorList>
    </citation>
    <scope>NUCLEOTIDE SEQUENCE</scope>
</reference>
<dbReference type="InterPro" id="IPR045860">
    <property type="entry name" value="Snake_toxin-like_sf"/>
</dbReference>
<feature type="domain" description="UPAR/Ly6" evidence="4">
    <location>
        <begin position="19"/>
        <end position="105"/>
    </location>
</feature>
<protein>
    <recommendedName>
        <fullName evidence="4">UPAR/Ly6 domain-containing protein</fullName>
    </recommendedName>
</protein>
<evidence type="ECO:0000256" key="1">
    <source>
        <dbReference type="ARBA" id="ARBA00004613"/>
    </source>
</evidence>
<proteinExistence type="predicted"/>
<dbReference type="EMBL" id="CAUEEQ010007888">
    <property type="protein sequence ID" value="CAJ0931638.1"/>
    <property type="molecule type" value="Genomic_DNA"/>
</dbReference>
<dbReference type="SUPFAM" id="SSF57302">
    <property type="entry name" value="Snake toxin-like"/>
    <property type="match status" value="1"/>
</dbReference>
<gene>
    <name evidence="5" type="ORF">RIMI_LOCUS4792686</name>
</gene>
<dbReference type="Proteomes" id="UP001176940">
    <property type="component" value="Unassembled WGS sequence"/>
</dbReference>
<evidence type="ECO:0000259" key="4">
    <source>
        <dbReference type="Pfam" id="PF00021"/>
    </source>
</evidence>
<keyword evidence="3" id="KW-0732">Signal</keyword>
<feature type="signal peptide" evidence="3">
    <location>
        <begin position="1"/>
        <end position="20"/>
    </location>
</feature>
<dbReference type="Gene3D" id="2.10.60.10">
    <property type="entry name" value="CD59"/>
    <property type="match status" value="1"/>
</dbReference>
<keyword evidence="6" id="KW-1185">Reference proteome</keyword>
<comment type="caution">
    <text evidence="5">The sequence shown here is derived from an EMBL/GenBank/DDBJ whole genome shotgun (WGS) entry which is preliminary data.</text>
</comment>
<dbReference type="InterPro" id="IPR016054">
    <property type="entry name" value="LY6_UPA_recep-like"/>
</dbReference>
<feature type="chain" id="PRO_5047401774" description="UPAR/Ly6 domain-containing protein" evidence="3">
    <location>
        <begin position="21"/>
        <end position="191"/>
    </location>
</feature>
<evidence type="ECO:0000256" key="2">
    <source>
        <dbReference type="ARBA" id="ARBA00022525"/>
    </source>
</evidence>